<sequence length="515" mass="58901">MAILYIVFLHSNLSHARDVITGFGSASVQIGREYPISFKGFQNSSSIPKRASFPSNFIFGVGSSAMQIEGAAHEGGRGLGVWDDNVERHRATFVDGDKFSTLIEHYKRYKEDVQHLKHLGVDSYRMSISWSRVMPNGTLRGGINKEGINFYNNLINELLKNGIEPFVTIMHFDYPLALQQKFGGFLNRSIVHHYKDYCELLFKTYGDRVKHWTTFNEPTATPILHMHGIDNDAAERCQDTGKCSEAYTILHNYLICHAAAVKLYRQKFQATQGGEIGLVLQAQNFVPYSSKEEDVDAAQRLMDFTYGWVLNPIYHGDYPQIMRKLVGNRLPEFTKKEKHMLKGSLDFIGVNYYMSIFARHESNRSKMYYIDNFDALAATTEFNAEGNTLGPMEQYSKFHVYPEGLYNILIYINEKYQNPKIYITENGIASPNMTNPLKDENRIAYIATHINATKAAIDNGVNVRGYFAWPAFDTFEFHQGYSGHWGLYHVDFNDNLKRVPKASAEWYKNLLTSNC</sequence>
<reference evidence="6 8" key="2">
    <citation type="journal article" date="2014" name="BMC Genomics">
        <title>An improved genome release (version Mt4.0) for the model legume Medicago truncatula.</title>
        <authorList>
            <person name="Tang H."/>
            <person name="Krishnakumar V."/>
            <person name="Bidwell S."/>
            <person name="Rosen B."/>
            <person name="Chan A."/>
            <person name="Zhou S."/>
            <person name="Gentzbittel L."/>
            <person name="Childs K.L."/>
            <person name="Yandell M."/>
            <person name="Gundlach H."/>
            <person name="Mayer K.F."/>
            <person name="Schwartz D.C."/>
            <person name="Town C.D."/>
        </authorList>
    </citation>
    <scope>GENOME REANNOTATION</scope>
    <source>
        <strain evidence="6">A17</strain>
        <strain evidence="7 8">cv. Jemalong A17</strain>
    </source>
</reference>
<dbReference type="EnsemblPlants" id="KEH22166">
    <property type="protein sequence ID" value="KEH22166"/>
    <property type="gene ID" value="MTR_7g033860"/>
</dbReference>
<dbReference type="PRINTS" id="PR00131">
    <property type="entry name" value="GLHYDRLASE1"/>
</dbReference>
<dbReference type="InterPro" id="IPR017853">
    <property type="entry name" value="GH"/>
</dbReference>
<comment type="similarity">
    <text evidence="1 5">Belongs to the glycosyl hydrolase 1 family.</text>
</comment>
<dbReference type="FunFam" id="3.20.20.80:FF:000020">
    <property type="entry name" value="Beta-glucosidase 12"/>
    <property type="match status" value="1"/>
</dbReference>
<dbReference type="Proteomes" id="UP000002051">
    <property type="component" value="Unassembled WGS sequence"/>
</dbReference>
<dbReference type="GO" id="GO:0005975">
    <property type="term" value="P:carbohydrate metabolic process"/>
    <property type="evidence" value="ECO:0007669"/>
    <property type="project" value="InterPro"/>
</dbReference>
<evidence type="ECO:0000256" key="5">
    <source>
        <dbReference type="RuleBase" id="RU003690"/>
    </source>
</evidence>
<dbReference type="InterPro" id="IPR018120">
    <property type="entry name" value="Glyco_hydro_1_AS"/>
</dbReference>
<evidence type="ECO:0000313" key="6">
    <source>
        <dbReference type="EMBL" id="KEH22166.1"/>
    </source>
</evidence>
<dbReference type="SUPFAM" id="SSF51445">
    <property type="entry name" value="(Trans)glycosidases"/>
    <property type="match status" value="1"/>
</dbReference>
<dbReference type="Gene3D" id="3.20.20.80">
    <property type="entry name" value="Glycosidases"/>
    <property type="match status" value="1"/>
</dbReference>
<evidence type="ECO:0000256" key="1">
    <source>
        <dbReference type="ARBA" id="ARBA00010838"/>
    </source>
</evidence>
<gene>
    <name evidence="6" type="ordered locus">MTR_7g033860</name>
</gene>
<dbReference type="AlphaFoldDB" id="A0A072TY90"/>
<evidence type="ECO:0000256" key="2">
    <source>
        <dbReference type="ARBA" id="ARBA00022801"/>
    </source>
</evidence>
<protein>
    <submittedName>
        <fullName evidence="6">Glycoside hydrolase family 1 protein</fullName>
    </submittedName>
</protein>
<evidence type="ECO:0000313" key="8">
    <source>
        <dbReference type="Proteomes" id="UP000002051"/>
    </source>
</evidence>
<proteinExistence type="inferred from homology"/>
<dbReference type="InterPro" id="IPR001360">
    <property type="entry name" value="Glyco_hydro_1"/>
</dbReference>
<reference evidence="7" key="3">
    <citation type="submission" date="2015-04" db="UniProtKB">
        <authorList>
            <consortium name="EnsemblPlants"/>
        </authorList>
    </citation>
    <scope>IDENTIFICATION</scope>
    <source>
        <strain evidence="7">cv. Jemalong A17</strain>
    </source>
</reference>
<keyword evidence="8" id="KW-1185">Reference proteome</keyword>
<evidence type="ECO:0000256" key="4">
    <source>
        <dbReference type="PROSITE-ProRule" id="PRU10055"/>
    </source>
</evidence>
<keyword evidence="2 6" id="KW-0378">Hydrolase</keyword>
<organism evidence="6 8">
    <name type="scientific">Medicago truncatula</name>
    <name type="common">Barrel medic</name>
    <name type="synonym">Medicago tribuloides</name>
    <dbReference type="NCBI Taxonomy" id="3880"/>
    <lineage>
        <taxon>Eukaryota</taxon>
        <taxon>Viridiplantae</taxon>
        <taxon>Streptophyta</taxon>
        <taxon>Embryophyta</taxon>
        <taxon>Tracheophyta</taxon>
        <taxon>Spermatophyta</taxon>
        <taxon>Magnoliopsida</taxon>
        <taxon>eudicotyledons</taxon>
        <taxon>Gunneridae</taxon>
        <taxon>Pentapetalae</taxon>
        <taxon>rosids</taxon>
        <taxon>fabids</taxon>
        <taxon>Fabales</taxon>
        <taxon>Fabaceae</taxon>
        <taxon>Papilionoideae</taxon>
        <taxon>50 kb inversion clade</taxon>
        <taxon>NPAAA clade</taxon>
        <taxon>Hologalegina</taxon>
        <taxon>IRL clade</taxon>
        <taxon>Trifolieae</taxon>
        <taxon>Medicago</taxon>
    </lineage>
</organism>
<accession>A0A072TY90</accession>
<dbReference type="STRING" id="3880.A0A072TY90"/>
<evidence type="ECO:0000256" key="3">
    <source>
        <dbReference type="ARBA" id="ARBA00023295"/>
    </source>
</evidence>
<dbReference type="GO" id="GO:0008422">
    <property type="term" value="F:beta-glucosidase activity"/>
    <property type="evidence" value="ECO:0000318"/>
    <property type="project" value="GO_Central"/>
</dbReference>
<dbReference type="PROSITE" id="PS00572">
    <property type="entry name" value="GLYCOSYL_HYDROL_F1_1"/>
    <property type="match status" value="1"/>
</dbReference>
<reference evidence="6 8" key="1">
    <citation type="journal article" date="2011" name="Nature">
        <title>The Medicago genome provides insight into the evolution of rhizobial symbioses.</title>
        <authorList>
            <person name="Young N.D."/>
            <person name="Debelle F."/>
            <person name="Oldroyd G.E."/>
            <person name="Geurts R."/>
            <person name="Cannon S.B."/>
            <person name="Udvardi M.K."/>
            <person name="Benedito V.A."/>
            <person name="Mayer K.F."/>
            <person name="Gouzy J."/>
            <person name="Schoof H."/>
            <person name="Van de Peer Y."/>
            <person name="Proost S."/>
            <person name="Cook D.R."/>
            <person name="Meyers B.C."/>
            <person name="Spannagl M."/>
            <person name="Cheung F."/>
            <person name="De Mita S."/>
            <person name="Krishnakumar V."/>
            <person name="Gundlach H."/>
            <person name="Zhou S."/>
            <person name="Mudge J."/>
            <person name="Bharti A.K."/>
            <person name="Murray J.D."/>
            <person name="Naoumkina M.A."/>
            <person name="Rosen B."/>
            <person name="Silverstein K.A."/>
            <person name="Tang H."/>
            <person name="Rombauts S."/>
            <person name="Zhao P.X."/>
            <person name="Zhou P."/>
            <person name="Barbe V."/>
            <person name="Bardou P."/>
            <person name="Bechner M."/>
            <person name="Bellec A."/>
            <person name="Berger A."/>
            <person name="Berges H."/>
            <person name="Bidwell S."/>
            <person name="Bisseling T."/>
            <person name="Choisne N."/>
            <person name="Couloux A."/>
            <person name="Denny R."/>
            <person name="Deshpande S."/>
            <person name="Dai X."/>
            <person name="Doyle J.J."/>
            <person name="Dudez A.M."/>
            <person name="Farmer A.D."/>
            <person name="Fouteau S."/>
            <person name="Franken C."/>
            <person name="Gibelin C."/>
            <person name="Gish J."/>
            <person name="Goldstein S."/>
            <person name="Gonzalez A.J."/>
            <person name="Green P.J."/>
            <person name="Hallab A."/>
            <person name="Hartog M."/>
            <person name="Hua A."/>
            <person name="Humphray S.J."/>
            <person name="Jeong D.H."/>
            <person name="Jing Y."/>
            <person name="Jocker A."/>
            <person name="Kenton S.M."/>
            <person name="Kim D.J."/>
            <person name="Klee K."/>
            <person name="Lai H."/>
            <person name="Lang C."/>
            <person name="Lin S."/>
            <person name="Macmil S.L."/>
            <person name="Magdelenat G."/>
            <person name="Matthews L."/>
            <person name="McCorrison J."/>
            <person name="Monaghan E.L."/>
            <person name="Mun J.H."/>
            <person name="Najar F.Z."/>
            <person name="Nicholson C."/>
            <person name="Noirot C."/>
            <person name="O'Bleness M."/>
            <person name="Paule C.R."/>
            <person name="Poulain J."/>
            <person name="Prion F."/>
            <person name="Qin B."/>
            <person name="Qu C."/>
            <person name="Retzel E.F."/>
            <person name="Riddle C."/>
            <person name="Sallet E."/>
            <person name="Samain S."/>
            <person name="Samson N."/>
            <person name="Sanders I."/>
            <person name="Saurat O."/>
            <person name="Scarpelli C."/>
            <person name="Schiex T."/>
            <person name="Segurens B."/>
            <person name="Severin A.J."/>
            <person name="Sherrier D.J."/>
            <person name="Shi R."/>
            <person name="Sims S."/>
            <person name="Singer S.R."/>
            <person name="Sinharoy S."/>
            <person name="Sterck L."/>
            <person name="Viollet A."/>
            <person name="Wang B.B."/>
            <person name="Wang K."/>
            <person name="Wang M."/>
            <person name="Wang X."/>
            <person name="Warfsmann J."/>
            <person name="Weissenbach J."/>
            <person name="White D.D."/>
            <person name="White J.D."/>
            <person name="Wiley G.B."/>
            <person name="Wincker P."/>
            <person name="Xing Y."/>
            <person name="Yang L."/>
            <person name="Yao Z."/>
            <person name="Ying F."/>
            <person name="Zhai J."/>
            <person name="Zhou L."/>
            <person name="Zuber A."/>
            <person name="Denarie J."/>
            <person name="Dixon R.A."/>
            <person name="May G.D."/>
            <person name="Schwartz D.C."/>
            <person name="Rogers J."/>
            <person name="Quetier F."/>
            <person name="Town C.D."/>
            <person name="Roe B.A."/>
        </authorList>
    </citation>
    <scope>NUCLEOTIDE SEQUENCE [LARGE SCALE GENOMIC DNA]</scope>
    <source>
        <strain evidence="6">A17</strain>
        <strain evidence="7 8">cv. Jemalong A17</strain>
    </source>
</reference>
<feature type="active site" description="Nucleophile" evidence="4">
    <location>
        <position position="425"/>
    </location>
</feature>
<dbReference type="Pfam" id="PF00232">
    <property type="entry name" value="Glyco_hydro_1"/>
    <property type="match status" value="1"/>
</dbReference>
<dbReference type="PANTHER" id="PTHR10353">
    <property type="entry name" value="GLYCOSYL HYDROLASE"/>
    <property type="match status" value="1"/>
</dbReference>
<dbReference type="HOGENOM" id="CLU_001859_1_3_1"/>
<dbReference type="EMBL" id="CM001223">
    <property type="protein sequence ID" value="KEH22166.1"/>
    <property type="molecule type" value="Genomic_DNA"/>
</dbReference>
<evidence type="ECO:0000313" key="7">
    <source>
        <dbReference type="EnsemblPlants" id="KEH22166"/>
    </source>
</evidence>
<keyword evidence="3" id="KW-0326">Glycosidase</keyword>
<dbReference type="PANTHER" id="PTHR10353:SF154">
    <property type="entry name" value="BETA-GLUCOSIDASE 9-RELATED"/>
    <property type="match status" value="1"/>
</dbReference>
<name>A0A072TY90_MEDTR</name>